<gene>
    <name evidence="2" type="ORF">B9Z19DRAFT_1126143</name>
</gene>
<accession>A0A2T6ZTH3</accession>
<feature type="region of interest" description="Disordered" evidence="1">
    <location>
        <begin position="1"/>
        <end position="98"/>
    </location>
</feature>
<evidence type="ECO:0000313" key="3">
    <source>
        <dbReference type="Proteomes" id="UP000244722"/>
    </source>
</evidence>
<evidence type="ECO:0000256" key="1">
    <source>
        <dbReference type="SAM" id="MobiDB-lite"/>
    </source>
</evidence>
<protein>
    <submittedName>
        <fullName evidence="2">Uncharacterized protein</fullName>
    </submittedName>
</protein>
<feature type="compositionally biased region" description="Acidic residues" evidence="1">
    <location>
        <begin position="62"/>
        <end position="77"/>
    </location>
</feature>
<dbReference type="Proteomes" id="UP000244722">
    <property type="component" value="Unassembled WGS sequence"/>
</dbReference>
<dbReference type="AlphaFoldDB" id="A0A2T6ZTH3"/>
<comment type="caution">
    <text evidence="2">The sequence shown here is derived from an EMBL/GenBank/DDBJ whole genome shotgun (WGS) entry which is preliminary data.</text>
</comment>
<sequence length="123" mass="13515">MVNFKLELTSSPDTPPLRSVNERSRLCREQSNRSPMELVLAGNTPGGEAGPSLTTEFRQSDSEPDSDDNADETGEAETSDKPHKPPQRPPRTQSGLYKGNTQFYVKAIAEYCSTVTIPRTTLS</sequence>
<evidence type="ECO:0000313" key="2">
    <source>
        <dbReference type="EMBL" id="PUU78777.1"/>
    </source>
</evidence>
<name>A0A2T6ZTH3_TUBBO</name>
<keyword evidence="3" id="KW-1185">Reference proteome</keyword>
<dbReference type="EMBL" id="NESQ01000107">
    <property type="protein sequence ID" value="PUU78777.1"/>
    <property type="molecule type" value="Genomic_DNA"/>
</dbReference>
<feature type="compositionally biased region" description="Basic and acidic residues" evidence="1">
    <location>
        <begin position="20"/>
        <end position="31"/>
    </location>
</feature>
<reference evidence="2 3" key="1">
    <citation type="submission" date="2017-04" db="EMBL/GenBank/DDBJ databases">
        <title>Draft genome sequence of Tuber borchii Vittad., a whitish edible truffle.</title>
        <authorList>
            <consortium name="DOE Joint Genome Institute"/>
            <person name="Murat C."/>
            <person name="Kuo A."/>
            <person name="Barry K.W."/>
            <person name="Clum A."/>
            <person name="Dockter R.B."/>
            <person name="Fauchery L."/>
            <person name="Iotti M."/>
            <person name="Kohler A."/>
            <person name="Labutti K."/>
            <person name="Lindquist E.A."/>
            <person name="Lipzen A."/>
            <person name="Ohm R.A."/>
            <person name="Wang M."/>
            <person name="Grigoriev I.V."/>
            <person name="Zambonelli A."/>
            <person name="Martin F.M."/>
        </authorList>
    </citation>
    <scope>NUCLEOTIDE SEQUENCE [LARGE SCALE GENOMIC DNA]</scope>
    <source>
        <strain evidence="2 3">Tbo3840</strain>
    </source>
</reference>
<proteinExistence type="predicted"/>
<organism evidence="2 3">
    <name type="scientific">Tuber borchii</name>
    <name type="common">White truffle</name>
    <dbReference type="NCBI Taxonomy" id="42251"/>
    <lineage>
        <taxon>Eukaryota</taxon>
        <taxon>Fungi</taxon>
        <taxon>Dikarya</taxon>
        <taxon>Ascomycota</taxon>
        <taxon>Pezizomycotina</taxon>
        <taxon>Pezizomycetes</taxon>
        <taxon>Pezizales</taxon>
        <taxon>Tuberaceae</taxon>
        <taxon>Tuber</taxon>
    </lineage>
</organism>